<dbReference type="InterPro" id="IPR046331">
    <property type="entry name" value="GPAM1-like"/>
</dbReference>
<feature type="compositionally biased region" description="Basic and acidic residues" evidence="1">
    <location>
        <begin position="214"/>
        <end position="227"/>
    </location>
</feature>
<reference evidence="3" key="1">
    <citation type="submission" date="2022-08" db="EMBL/GenBank/DDBJ databases">
        <authorList>
            <consortium name="DOE Joint Genome Institute"/>
            <person name="Min B."/>
            <person name="Riley R."/>
            <person name="Sierra-Patev S."/>
            <person name="Naranjo-Ortiz M."/>
            <person name="Looney B."/>
            <person name="Konkel Z."/>
            <person name="Slot J.C."/>
            <person name="Sakamoto Y."/>
            <person name="Steenwyk J.L."/>
            <person name="Rokas A."/>
            <person name="Carro J."/>
            <person name="Camarero S."/>
            <person name="Ferreira P."/>
            <person name="Molpeceres G."/>
            <person name="Ruiz-Duenas F.J."/>
            <person name="Serrano A."/>
            <person name="Henrissat B."/>
            <person name="Drula E."/>
            <person name="Hughes K.W."/>
            <person name="Mata J.L."/>
            <person name="Ishikawa N.K."/>
            <person name="Vargas-Isla R."/>
            <person name="Ushijima S."/>
            <person name="Smith C.A."/>
            <person name="Ahrendt S."/>
            <person name="Andreopoulos W."/>
            <person name="He G."/>
            <person name="Labutti K."/>
            <person name="Lipzen A."/>
            <person name="Ng V."/>
            <person name="Sandor L."/>
            <person name="Barry K."/>
            <person name="Martinez A.T."/>
            <person name="Xiao Y."/>
            <person name="Gibbons J.G."/>
            <person name="Terashima K."/>
            <person name="Hibbett D.S."/>
            <person name="Grigoriev I.V."/>
        </authorList>
    </citation>
    <scope>NUCLEOTIDE SEQUENCE</scope>
    <source>
        <strain evidence="3">TFB9207</strain>
    </source>
</reference>
<evidence type="ECO:0000313" key="4">
    <source>
        <dbReference type="Proteomes" id="UP001163846"/>
    </source>
</evidence>
<feature type="region of interest" description="Disordered" evidence="1">
    <location>
        <begin position="243"/>
        <end position="262"/>
    </location>
</feature>
<accession>A0AA38PBB9</accession>
<dbReference type="PANTHER" id="PTHR46370:SF1">
    <property type="entry name" value="GPALPP MOTIFS-CONTAINING PROTEIN 1"/>
    <property type="match status" value="1"/>
</dbReference>
<keyword evidence="4" id="KW-1185">Reference proteome</keyword>
<sequence>MSSIGPELPPHLQHLYQRDEQQSDSHEDESEDDYTPALPPDMIPSSSKSSTSSSSHFPSYRPPTTSDFKPTYNASYDSDDDDIGPKPLPSNSVLPTVDPVAEFIAKEERRKERIKEEEEEKKKGPKREEWMLVPPSQGDFLAKLDPSKLTKPRQFARTTPASNTTSKSSGPSNLWTETPAERQQRLADEVMGKKRPATRVAAEEETLDSKRRRLAEEDVRKGVQEHTRRVRGAALIDSHIEKEAEERRARGGKFGADDEKDLGIWDHGRDMAVSGRLMDDSKRNKMIKEAKSLGDRFGSGSSGGFL</sequence>
<dbReference type="PANTHER" id="PTHR46370">
    <property type="entry name" value="GPALPP MOTIFS-CONTAINING PROTEIN 1"/>
    <property type="match status" value="1"/>
</dbReference>
<dbReference type="InterPro" id="IPR022226">
    <property type="entry name" value="DUF3752"/>
</dbReference>
<feature type="compositionally biased region" description="Polar residues" evidence="1">
    <location>
        <begin position="64"/>
        <end position="76"/>
    </location>
</feature>
<evidence type="ECO:0000256" key="1">
    <source>
        <dbReference type="SAM" id="MobiDB-lite"/>
    </source>
</evidence>
<feature type="domain" description="DUF3752" evidence="2">
    <location>
        <begin position="134"/>
        <end position="298"/>
    </location>
</feature>
<proteinExistence type="predicted"/>
<gene>
    <name evidence="3" type="ORF">F5878DRAFT_560194</name>
</gene>
<name>A0AA38PBB9_9AGAR</name>
<protein>
    <recommendedName>
        <fullName evidence="2">DUF3752 domain-containing protein</fullName>
    </recommendedName>
</protein>
<dbReference type="AlphaFoldDB" id="A0AA38PBB9"/>
<feature type="region of interest" description="Disordered" evidence="1">
    <location>
        <begin position="1"/>
        <end position="227"/>
    </location>
</feature>
<feature type="compositionally biased region" description="Basic and acidic residues" evidence="1">
    <location>
        <begin position="104"/>
        <end position="130"/>
    </location>
</feature>
<feature type="compositionally biased region" description="Basic and acidic residues" evidence="1">
    <location>
        <begin position="16"/>
        <end position="25"/>
    </location>
</feature>
<organism evidence="3 4">
    <name type="scientific">Lentinula raphanica</name>
    <dbReference type="NCBI Taxonomy" id="153919"/>
    <lineage>
        <taxon>Eukaryota</taxon>
        <taxon>Fungi</taxon>
        <taxon>Dikarya</taxon>
        <taxon>Basidiomycota</taxon>
        <taxon>Agaricomycotina</taxon>
        <taxon>Agaricomycetes</taxon>
        <taxon>Agaricomycetidae</taxon>
        <taxon>Agaricales</taxon>
        <taxon>Marasmiineae</taxon>
        <taxon>Omphalotaceae</taxon>
        <taxon>Lentinula</taxon>
    </lineage>
</organism>
<dbReference type="Pfam" id="PF12572">
    <property type="entry name" value="DUF3752"/>
    <property type="match status" value="1"/>
</dbReference>
<feature type="compositionally biased region" description="Polar residues" evidence="1">
    <location>
        <begin position="156"/>
        <end position="176"/>
    </location>
</feature>
<dbReference type="EMBL" id="MU806110">
    <property type="protein sequence ID" value="KAJ3839769.1"/>
    <property type="molecule type" value="Genomic_DNA"/>
</dbReference>
<evidence type="ECO:0000259" key="2">
    <source>
        <dbReference type="Pfam" id="PF12572"/>
    </source>
</evidence>
<feature type="compositionally biased region" description="Basic and acidic residues" evidence="1">
    <location>
        <begin position="179"/>
        <end position="192"/>
    </location>
</feature>
<feature type="compositionally biased region" description="Low complexity" evidence="1">
    <location>
        <begin position="43"/>
        <end position="63"/>
    </location>
</feature>
<evidence type="ECO:0000313" key="3">
    <source>
        <dbReference type="EMBL" id="KAJ3839769.1"/>
    </source>
</evidence>
<dbReference type="Proteomes" id="UP001163846">
    <property type="component" value="Unassembled WGS sequence"/>
</dbReference>
<comment type="caution">
    <text evidence="3">The sequence shown here is derived from an EMBL/GenBank/DDBJ whole genome shotgun (WGS) entry which is preliminary data.</text>
</comment>